<proteinExistence type="predicted"/>
<reference evidence="1" key="1">
    <citation type="submission" date="2019-09" db="EMBL/GenBank/DDBJ databases">
        <title>Draft genome sequences of 48 bacterial type strains from the CCUG.</title>
        <authorList>
            <person name="Tunovic T."/>
            <person name="Pineiro-Iglesias B."/>
            <person name="Unosson C."/>
            <person name="Inganas E."/>
            <person name="Ohlen M."/>
            <person name="Cardew S."/>
            <person name="Jensie-Markopoulos S."/>
            <person name="Salva-Serra F."/>
            <person name="Jaen-Luchoro D."/>
            <person name="Karlsson R."/>
            <person name="Svensson-Stadler L."/>
            <person name="Chun J."/>
            <person name="Moore E."/>
        </authorList>
    </citation>
    <scope>NUCLEOTIDE SEQUENCE</scope>
    <source>
        <strain evidence="1">CCUG 15333</strain>
    </source>
</reference>
<evidence type="ECO:0000313" key="1">
    <source>
        <dbReference type="EMBL" id="KAB0586851.1"/>
    </source>
</evidence>
<comment type="caution">
    <text evidence="1">The sequence shown here is derived from an EMBL/GenBank/DDBJ whole genome shotgun (WGS) entry which is preliminary data.</text>
</comment>
<name>A0A6A1R2P9_9BURK</name>
<gene>
    <name evidence="1" type="ORF">F7P80_07610</name>
</gene>
<sequence>MIGWWIVIAAQTPEERDTGIGRRDAVLANWETSVGGNGWVQRLVDEGKAVQLLSGGYPSRYTAKASDVLPIIENGPPARNDPAVIGDDHVMPVNRVRDVVLHHDKIAACPPDKVLTIEVWDLS</sequence>
<dbReference type="RefSeq" id="WP_151043761.1">
    <property type="nucleotide sequence ID" value="NZ_VZOT01000004.1"/>
</dbReference>
<dbReference type="EMBL" id="VZOT01000004">
    <property type="protein sequence ID" value="KAB0586851.1"/>
    <property type="molecule type" value="Genomic_DNA"/>
</dbReference>
<dbReference type="AlphaFoldDB" id="A0A6A1R2P9"/>
<protein>
    <submittedName>
        <fullName evidence="1">Uncharacterized protein</fullName>
    </submittedName>
</protein>
<organism evidence="1">
    <name type="scientific">Comamonas kerstersii</name>
    <dbReference type="NCBI Taxonomy" id="225992"/>
    <lineage>
        <taxon>Bacteria</taxon>
        <taxon>Pseudomonadati</taxon>
        <taxon>Pseudomonadota</taxon>
        <taxon>Betaproteobacteria</taxon>
        <taxon>Burkholderiales</taxon>
        <taxon>Comamonadaceae</taxon>
        <taxon>Comamonas</taxon>
    </lineage>
</organism>
<accession>A0A6A1R2P9</accession>